<dbReference type="InterPro" id="IPR052337">
    <property type="entry name" value="SAT4-like"/>
</dbReference>
<feature type="transmembrane region" description="Helical" evidence="7">
    <location>
        <begin position="213"/>
        <end position="231"/>
    </location>
</feature>
<evidence type="ECO:0000256" key="2">
    <source>
        <dbReference type="ARBA" id="ARBA00022692"/>
    </source>
</evidence>
<protein>
    <recommendedName>
        <fullName evidence="8">Rhodopsin domain-containing protein</fullName>
    </recommendedName>
</protein>
<gene>
    <name evidence="9" type="ORF">MKZ38_006302</name>
</gene>
<keyword evidence="4 7" id="KW-0472">Membrane</keyword>
<dbReference type="PANTHER" id="PTHR33048">
    <property type="entry name" value="PTH11-LIKE INTEGRAL MEMBRANE PROTEIN (AFU_ORTHOLOGUE AFUA_5G11245)"/>
    <property type="match status" value="1"/>
</dbReference>
<feature type="region of interest" description="Disordered" evidence="6">
    <location>
        <begin position="287"/>
        <end position="370"/>
    </location>
</feature>
<dbReference type="InterPro" id="IPR049326">
    <property type="entry name" value="Rhodopsin_dom_fungi"/>
</dbReference>
<feature type="transmembrane region" description="Helical" evidence="7">
    <location>
        <begin position="93"/>
        <end position="120"/>
    </location>
</feature>
<reference evidence="9" key="1">
    <citation type="submission" date="2022-07" db="EMBL/GenBank/DDBJ databases">
        <title>Draft genome sequence of Zalerion maritima ATCC 34329, a (micro)plastics degrading marine fungus.</title>
        <authorList>
            <person name="Paco A."/>
            <person name="Goncalves M.F.M."/>
            <person name="Rocha-Santos T.A.P."/>
            <person name="Alves A."/>
        </authorList>
    </citation>
    <scope>NUCLEOTIDE SEQUENCE</scope>
    <source>
        <strain evidence="9">ATCC 34329</strain>
    </source>
</reference>
<proteinExistence type="inferred from homology"/>
<name>A0AAD5RJZ8_9PEZI</name>
<evidence type="ECO:0000256" key="7">
    <source>
        <dbReference type="SAM" id="Phobius"/>
    </source>
</evidence>
<feature type="transmembrane region" description="Helical" evidence="7">
    <location>
        <begin position="251"/>
        <end position="275"/>
    </location>
</feature>
<accession>A0AAD5RJZ8</accession>
<dbReference type="Proteomes" id="UP001201980">
    <property type="component" value="Unassembled WGS sequence"/>
</dbReference>
<feature type="domain" description="Rhodopsin" evidence="8">
    <location>
        <begin position="36"/>
        <end position="276"/>
    </location>
</feature>
<feature type="transmembrane region" description="Helical" evidence="7">
    <location>
        <begin position="181"/>
        <end position="201"/>
    </location>
</feature>
<dbReference type="Pfam" id="PF20684">
    <property type="entry name" value="Fung_rhodopsin"/>
    <property type="match status" value="1"/>
</dbReference>
<organism evidence="9 10">
    <name type="scientific">Zalerion maritima</name>
    <dbReference type="NCBI Taxonomy" id="339359"/>
    <lineage>
        <taxon>Eukaryota</taxon>
        <taxon>Fungi</taxon>
        <taxon>Dikarya</taxon>
        <taxon>Ascomycota</taxon>
        <taxon>Pezizomycotina</taxon>
        <taxon>Sordariomycetes</taxon>
        <taxon>Lulworthiomycetidae</taxon>
        <taxon>Lulworthiales</taxon>
        <taxon>Lulworthiaceae</taxon>
        <taxon>Zalerion</taxon>
    </lineage>
</organism>
<evidence type="ECO:0000256" key="4">
    <source>
        <dbReference type="ARBA" id="ARBA00023136"/>
    </source>
</evidence>
<feature type="transmembrane region" description="Helical" evidence="7">
    <location>
        <begin position="20"/>
        <end position="39"/>
    </location>
</feature>
<evidence type="ECO:0000256" key="3">
    <source>
        <dbReference type="ARBA" id="ARBA00022989"/>
    </source>
</evidence>
<sequence>MFLAFGSQGEVKSNAGKIAALIWTFFSLATTFLSIRIYARTRILGVRGLWWDDGLLIATWMFILTQTILSQHGCNLGFGKNVSDLGLVTLSDIGFFFIVSAGVNICASLLSKVAFGLTVLRFATGIVWMRRLIVTLIIATAAFKGVMLFLPYTRCKPAEKSWKVWLDGECSSRDLEKNWGAFSAAWGGFVDIVFSLLPWKLLPLLKISRREKVGLGIAMSMGVCAGISSFVKASYARDFLNYDFSYNGFWLVFWGIAEPPISLMAVCVPMLRVLLRDSRRNLTTIVRSRRHHGGFSSPPNSQSEEQDEDQKSQETKSSTQDVVKDNSNQPHADKEPEEEESSGDGKGIPMERVKSQEMIIGRPVTAADLV</sequence>
<evidence type="ECO:0000256" key="1">
    <source>
        <dbReference type="ARBA" id="ARBA00004141"/>
    </source>
</evidence>
<comment type="caution">
    <text evidence="9">The sequence shown here is derived from an EMBL/GenBank/DDBJ whole genome shotgun (WGS) entry which is preliminary data.</text>
</comment>
<evidence type="ECO:0000313" key="10">
    <source>
        <dbReference type="Proteomes" id="UP001201980"/>
    </source>
</evidence>
<feature type="transmembrane region" description="Helical" evidence="7">
    <location>
        <begin position="132"/>
        <end position="152"/>
    </location>
</feature>
<evidence type="ECO:0000256" key="5">
    <source>
        <dbReference type="ARBA" id="ARBA00038359"/>
    </source>
</evidence>
<evidence type="ECO:0000259" key="8">
    <source>
        <dbReference type="Pfam" id="PF20684"/>
    </source>
</evidence>
<comment type="subcellular location">
    <subcellularLocation>
        <location evidence="1">Membrane</location>
        <topology evidence="1">Multi-pass membrane protein</topology>
    </subcellularLocation>
</comment>
<keyword evidence="3 7" id="KW-1133">Transmembrane helix</keyword>
<comment type="similarity">
    <text evidence="5">Belongs to the SAT4 family.</text>
</comment>
<keyword evidence="10" id="KW-1185">Reference proteome</keyword>
<evidence type="ECO:0000256" key="6">
    <source>
        <dbReference type="SAM" id="MobiDB-lite"/>
    </source>
</evidence>
<dbReference type="PANTHER" id="PTHR33048:SF42">
    <property type="entry name" value="INTEGRAL MEMBRANE PROTEIN"/>
    <property type="match status" value="1"/>
</dbReference>
<dbReference type="AlphaFoldDB" id="A0AAD5RJZ8"/>
<feature type="transmembrane region" description="Helical" evidence="7">
    <location>
        <begin position="51"/>
        <end position="73"/>
    </location>
</feature>
<evidence type="ECO:0000313" key="9">
    <source>
        <dbReference type="EMBL" id="KAJ2895627.1"/>
    </source>
</evidence>
<feature type="compositionally biased region" description="Polar residues" evidence="6">
    <location>
        <begin position="315"/>
        <end position="330"/>
    </location>
</feature>
<dbReference type="GO" id="GO:0016020">
    <property type="term" value="C:membrane"/>
    <property type="evidence" value="ECO:0007669"/>
    <property type="project" value="UniProtKB-SubCell"/>
</dbReference>
<keyword evidence="2 7" id="KW-0812">Transmembrane</keyword>
<dbReference type="EMBL" id="JAKWBI020000387">
    <property type="protein sequence ID" value="KAJ2895627.1"/>
    <property type="molecule type" value="Genomic_DNA"/>
</dbReference>